<evidence type="ECO:0000313" key="4">
    <source>
        <dbReference type="Proteomes" id="UP001501729"/>
    </source>
</evidence>
<keyword evidence="4" id="KW-1185">Reference proteome</keyword>
<dbReference type="InterPro" id="IPR040624">
    <property type="entry name" value="HalOD1"/>
</dbReference>
<comment type="caution">
    <text evidence="3">The sequence shown here is derived from an EMBL/GenBank/DDBJ whole genome shotgun (WGS) entry which is preliminary data.</text>
</comment>
<evidence type="ECO:0000256" key="1">
    <source>
        <dbReference type="SAM" id="MobiDB-lite"/>
    </source>
</evidence>
<dbReference type="Proteomes" id="UP001501729">
    <property type="component" value="Unassembled WGS sequence"/>
</dbReference>
<dbReference type="RefSeq" id="WP_227775691.1">
    <property type="nucleotide sequence ID" value="NZ_BAABKX010000001.1"/>
</dbReference>
<proteinExistence type="predicted"/>
<name>A0AAV3UDH6_9EURY</name>
<sequence>MSGVNAGLDGSDAKPTPVANETGFHVYHDATTDWELSETLLSAIAIIRNTDPTKSPIPLTDSVDPDALDALFADTYDGRERNRGHVVFTISGFEVFAHANGHVFLRERTGIDEFDRR</sequence>
<dbReference type="GeneID" id="68611459"/>
<reference evidence="3 4" key="1">
    <citation type="journal article" date="2019" name="Int. J. Syst. Evol. Microbiol.">
        <title>The Global Catalogue of Microorganisms (GCM) 10K type strain sequencing project: providing services to taxonomists for standard genome sequencing and annotation.</title>
        <authorList>
            <consortium name="The Broad Institute Genomics Platform"/>
            <consortium name="The Broad Institute Genome Sequencing Center for Infectious Disease"/>
            <person name="Wu L."/>
            <person name="Ma J."/>
        </authorList>
    </citation>
    <scope>NUCLEOTIDE SEQUENCE [LARGE SCALE GENOMIC DNA]</scope>
    <source>
        <strain evidence="3 4">JCM 17504</strain>
    </source>
</reference>
<accession>A0AAV3UDH6</accession>
<protein>
    <recommendedName>
        <fullName evidence="2">Halobacterial output domain-containing protein</fullName>
    </recommendedName>
</protein>
<dbReference type="EMBL" id="BAABKX010000001">
    <property type="protein sequence ID" value="GAA5043795.1"/>
    <property type="molecule type" value="Genomic_DNA"/>
</dbReference>
<feature type="region of interest" description="Disordered" evidence="1">
    <location>
        <begin position="1"/>
        <end position="20"/>
    </location>
</feature>
<dbReference type="Pfam" id="PF18545">
    <property type="entry name" value="HalOD1"/>
    <property type="match status" value="1"/>
</dbReference>
<organism evidence="3 4">
    <name type="scientific">Haladaptatus pallidirubidus</name>
    <dbReference type="NCBI Taxonomy" id="1008152"/>
    <lineage>
        <taxon>Archaea</taxon>
        <taxon>Methanobacteriati</taxon>
        <taxon>Methanobacteriota</taxon>
        <taxon>Stenosarchaea group</taxon>
        <taxon>Halobacteria</taxon>
        <taxon>Halobacteriales</taxon>
        <taxon>Haladaptataceae</taxon>
        <taxon>Haladaptatus</taxon>
    </lineage>
</organism>
<evidence type="ECO:0000259" key="2">
    <source>
        <dbReference type="Pfam" id="PF18545"/>
    </source>
</evidence>
<feature type="domain" description="Halobacterial output" evidence="2">
    <location>
        <begin position="33"/>
        <end position="103"/>
    </location>
</feature>
<gene>
    <name evidence="3" type="ORF">GCM10025751_09060</name>
</gene>
<evidence type="ECO:0000313" key="3">
    <source>
        <dbReference type="EMBL" id="GAA5043795.1"/>
    </source>
</evidence>
<dbReference type="AlphaFoldDB" id="A0AAV3UDH6"/>